<evidence type="ECO:0000313" key="1">
    <source>
        <dbReference type="EMBL" id="MPM75641.1"/>
    </source>
</evidence>
<proteinExistence type="predicted"/>
<dbReference type="AlphaFoldDB" id="A0A645CFE4"/>
<protein>
    <submittedName>
        <fullName evidence="1">Uncharacterized protein</fullName>
    </submittedName>
</protein>
<organism evidence="1">
    <name type="scientific">bioreactor metagenome</name>
    <dbReference type="NCBI Taxonomy" id="1076179"/>
    <lineage>
        <taxon>unclassified sequences</taxon>
        <taxon>metagenomes</taxon>
        <taxon>ecological metagenomes</taxon>
    </lineage>
</organism>
<name>A0A645CFE4_9ZZZZ</name>
<sequence>MAADVVDIECGISSKIVFQRQRHIDIIHIQIVYSQFLDVWKIFCTGRTYKMLPEISARVINHNILEFNQDVNAVVVIYHHVRCCIRVGKYFNGRLQGIAMHVGLRKIKIHPAYIKLCAQVLSGHRIAGNQTTDNHRSSVHNGIVERIFNISRITHIIISSDVERSAFDPHGCKRCTPQIVILAFGFLNNQRSGRDRYTKRHYIMRIIQRIRHVDKSVCSDIEQIIIKHKCEA</sequence>
<comment type="caution">
    <text evidence="1">The sequence shown here is derived from an EMBL/GenBank/DDBJ whole genome shotgun (WGS) entry which is preliminary data.</text>
</comment>
<reference evidence="1" key="1">
    <citation type="submission" date="2019-08" db="EMBL/GenBank/DDBJ databases">
        <authorList>
            <person name="Kucharzyk K."/>
            <person name="Murdoch R.W."/>
            <person name="Higgins S."/>
            <person name="Loffler F."/>
        </authorList>
    </citation>
    <scope>NUCLEOTIDE SEQUENCE</scope>
</reference>
<gene>
    <name evidence="1" type="ORF">SDC9_122635</name>
</gene>
<accession>A0A645CFE4</accession>
<dbReference type="EMBL" id="VSSQ01026760">
    <property type="protein sequence ID" value="MPM75641.1"/>
    <property type="molecule type" value="Genomic_DNA"/>
</dbReference>